<protein>
    <recommendedName>
        <fullName evidence="1">NAD(P)-binding domain-containing protein</fullName>
    </recommendedName>
</protein>
<dbReference type="PANTHER" id="PTHR14194">
    <property type="entry name" value="NITROGEN METABOLIC REGULATION PROTEIN NMR-RELATED"/>
    <property type="match status" value="1"/>
</dbReference>
<evidence type="ECO:0000259" key="1">
    <source>
        <dbReference type="Pfam" id="PF13460"/>
    </source>
</evidence>
<dbReference type="Pfam" id="PF13460">
    <property type="entry name" value="NAD_binding_10"/>
    <property type="match status" value="1"/>
</dbReference>
<dbReference type="InterPro" id="IPR036291">
    <property type="entry name" value="NAD(P)-bd_dom_sf"/>
</dbReference>
<proteinExistence type="predicted"/>
<dbReference type="CDD" id="cd05243">
    <property type="entry name" value="SDR_a5"/>
    <property type="match status" value="1"/>
</dbReference>
<gene>
    <name evidence="2" type="ORF">CCAE0312_LOCUS7311</name>
</gene>
<dbReference type="EMBL" id="HBGH01013053">
    <property type="protein sequence ID" value="CAD9235220.1"/>
    <property type="molecule type" value="Transcribed_RNA"/>
</dbReference>
<dbReference type="AlphaFoldDB" id="A0A7S1TFN8"/>
<dbReference type="InterPro" id="IPR016040">
    <property type="entry name" value="NAD(P)-bd_dom"/>
</dbReference>
<sequence length="292" mass="31789">MDLGFVIPHSGTLGWVFGDGFSCRCGQWRGIRMEVSLPRVLVTGATGRTGQLVWKKLVGSGKWDPVGVVRSRERAEEVLGSESVSRVSFTSLTDPEGEETLRQAMQGCKALIILSSAMPIPKDLSKSPPEFGYIEGQMPEQVDWIGAKRCMDLAKRVSTVDHIVLVGSMGSTNPDHPLNKIGNGNILSWKRKAEEYLITQVDIPYTVINPGGLINEPGGQRELMVGKADMLLEMMGNQGSTIPREDVAEVVVQALDHSDSRNKAFDIISRPPGQGVPTKDFTALFRSTTPGL</sequence>
<dbReference type="InterPro" id="IPR044163">
    <property type="entry name" value="SARED1-like"/>
</dbReference>
<dbReference type="SUPFAM" id="SSF51735">
    <property type="entry name" value="NAD(P)-binding Rossmann-fold domains"/>
    <property type="match status" value="1"/>
</dbReference>
<feature type="domain" description="NAD(P)-binding" evidence="1">
    <location>
        <begin position="44"/>
        <end position="257"/>
    </location>
</feature>
<dbReference type="Gene3D" id="3.40.50.720">
    <property type="entry name" value="NAD(P)-binding Rossmann-like Domain"/>
    <property type="match status" value="1"/>
</dbReference>
<dbReference type="GO" id="GO:0016491">
    <property type="term" value="F:oxidoreductase activity"/>
    <property type="evidence" value="ECO:0007669"/>
    <property type="project" value="InterPro"/>
</dbReference>
<organism evidence="2">
    <name type="scientific">Compsopogon caeruleus</name>
    <dbReference type="NCBI Taxonomy" id="31354"/>
    <lineage>
        <taxon>Eukaryota</taxon>
        <taxon>Rhodophyta</taxon>
        <taxon>Compsopogonophyceae</taxon>
        <taxon>Compsopogonales</taxon>
        <taxon>Compsopogonaceae</taxon>
        <taxon>Compsopogon</taxon>
    </lineage>
</organism>
<dbReference type="PANTHER" id="PTHR14194:SF86">
    <property type="entry name" value="OS05G0110300 PROTEIN"/>
    <property type="match status" value="1"/>
</dbReference>
<name>A0A7S1TFN8_9RHOD</name>
<accession>A0A7S1TFN8</accession>
<evidence type="ECO:0000313" key="2">
    <source>
        <dbReference type="EMBL" id="CAD9235220.1"/>
    </source>
</evidence>
<reference evidence="2" key="1">
    <citation type="submission" date="2021-01" db="EMBL/GenBank/DDBJ databases">
        <authorList>
            <person name="Corre E."/>
            <person name="Pelletier E."/>
            <person name="Niang G."/>
            <person name="Scheremetjew M."/>
            <person name="Finn R."/>
            <person name="Kale V."/>
            <person name="Holt S."/>
            <person name="Cochrane G."/>
            <person name="Meng A."/>
            <person name="Brown T."/>
            <person name="Cohen L."/>
        </authorList>
    </citation>
    <scope>NUCLEOTIDE SEQUENCE</scope>
    <source>
        <strain evidence="2">SAG 36.94</strain>
    </source>
</reference>